<feature type="compositionally biased region" description="Gly residues" evidence="1">
    <location>
        <begin position="185"/>
        <end position="198"/>
    </location>
</feature>
<evidence type="ECO:0000313" key="3">
    <source>
        <dbReference type="Proteomes" id="UP000244005"/>
    </source>
</evidence>
<dbReference type="AlphaFoldDB" id="A0A2R6X181"/>
<feature type="region of interest" description="Disordered" evidence="1">
    <location>
        <begin position="60"/>
        <end position="99"/>
    </location>
</feature>
<feature type="region of interest" description="Disordered" evidence="1">
    <location>
        <begin position="163"/>
        <end position="212"/>
    </location>
</feature>
<reference evidence="3" key="1">
    <citation type="journal article" date="2017" name="Cell">
        <title>Insights into land plant evolution garnered from the Marchantia polymorpha genome.</title>
        <authorList>
            <person name="Bowman J.L."/>
            <person name="Kohchi T."/>
            <person name="Yamato K.T."/>
            <person name="Jenkins J."/>
            <person name="Shu S."/>
            <person name="Ishizaki K."/>
            <person name="Yamaoka S."/>
            <person name="Nishihama R."/>
            <person name="Nakamura Y."/>
            <person name="Berger F."/>
            <person name="Adam C."/>
            <person name="Aki S.S."/>
            <person name="Althoff F."/>
            <person name="Araki T."/>
            <person name="Arteaga-Vazquez M.A."/>
            <person name="Balasubrmanian S."/>
            <person name="Barry K."/>
            <person name="Bauer D."/>
            <person name="Boehm C.R."/>
            <person name="Briginshaw L."/>
            <person name="Caballero-Perez J."/>
            <person name="Catarino B."/>
            <person name="Chen F."/>
            <person name="Chiyoda S."/>
            <person name="Chovatia M."/>
            <person name="Davies K.M."/>
            <person name="Delmans M."/>
            <person name="Demura T."/>
            <person name="Dierschke T."/>
            <person name="Dolan L."/>
            <person name="Dorantes-Acosta A.E."/>
            <person name="Eklund D.M."/>
            <person name="Florent S.N."/>
            <person name="Flores-Sandoval E."/>
            <person name="Fujiyama A."/>
            <person name="Fukuzawa H."/>
            <person name="Galik B."/>
            <person name="Grimanelli D."/>
            <person name="Grimwood J."/>
            <person name="Grossniklaus U."/>
            <person name="Hamada T."/>
            <person name="Haseloff J."/>
            <person name="Hetherington A.J."/>
            <person name="Higo A."/>
            <person name="Hirakawa Y."/>
            <person name="Hundley H.N."/>
            <person name="Ikeda Y."/>
            <person name="Inoue K."/>
            <person name="Inoue S.I."/>
            <person name="Ishida S."/>
            <person name="Jia Q."/>
            <person name="Kakita M."/>
            <person name="Kanazawa T."/>
            <person name="Kawai Y."/>
            <person name="Kawashima T."/>
            <person name="Kennedy M."/>
            <person name="Kinose K."/>
            <person name="Kinoshita T."/>
            <person name="Kohara Y."/>
            <person name="Koide E."/>
            <person name="Komatsu K."/>
            <person name="Kopischke S."/>
            <person name="Kubo M."/>
            <person name="Kyozuka J."/>
            <person name="Lagercrantz U."/>
            <person name="Lin S.S."/>
            <person name="Lindquist E."/>
            <person name="Lipzen A.M."/>
            <person name="Lu C.W."/>
            <person name="De Luna E."/>
            <person name="Martienssen R.A."/>
            <person name="Minamino N."/>
            <person name="Mizutani M."/>
            <person name="Mizutani M."/>
            <person name="Mochizuki N."/>
            <person name="Monte I."/>
            <person name="Mosher R."/>
            <person name="Nagasaki H."/>
            <person name="Nakagami H."/>
            <person name="Naramoto S."/>
            <person name="Nishitani K."/>
            <person name="Ohtani M."/>
            <person name="Okamoto T."/>
            <person name="Okumura M."/>
            <person name="Phillips J."/>
            <person name="Pollak B."/>
            <person name="Reinders A."/>
            <person name="Rovekamp M."/>
            <person name="Sano R."/>
            <person name="Sawa S."/>
            <person name="Schmid M.W."/>
            <person name="Shirakawa M."/>
            <person name="Solano R."/>
            <person name="Spunde A."/>
            <person name="Suetsugu N."/>
            <person name="Sugano S."/>
            <person name="Sugiyama A."/>
            <person name="Sun R."/>
            <person name="Suzuki Y."/>
            <person name="Takenaka M."/>
            <person name="Takezawa D."/>
            <person name="Tomogane H."/>
            <person name="Tsuzuki M."/>
            <person name="Ueda T."/>
            <person name="Umeda M."/>
            <person name="Ward J.M."/>
            <person name="Watanabe Y."/>
            <person name="Yazaki K."/>
            <person name="Yokoyama R."/>
            <person name="Yoshitake Y."/>
            <person name="Yotsui I."/>
            <person name="Zachgo S."/>
            <person name="Schmutz J."/>
        </authorList>
    </citation>
    <scope>NUCLEOTIDE SEQUENCE [LARGE SCALE GENOMIC DNA]</scope>
    <source>
        <strain evidence="3">Tak-1</strain>
    </source>
</reference>
<accession>A0A2R6X181</accession>
<dbReference type="Proteomes" id="UP000244005">
    <property type="component" value="Unassembled WGS sequence"/>
</dbReference>
<dbReference type="EMBL" id="KZ772715">
    <property type="protein sequence ID" value="PTQ39867.1"/>
    <property type="molecule type" value="Genomic_DNA"/>
</dbReference>
<evidence type="ECO:0000313" key="2">
    <source>
        <dbReference type="EMBL" id="PTQ39867.1"/>
    </source>
</evidence>
<evidence type="ECO:0000256" key="1">
    <source>
        <dbReference type="SAM" id="MobiDB-lite"/>
    </source>
</evidence>
<keyword evidence="3" id="KW-1185">Reference proteome</keyword>
<protein>
    <submittedName>
        <fullName evidence="2">Uncharacterized protein</fullName>
    </submittedName>
</protein>
<gene>
    <name evidence="2" type="ORF">MARPO_0043s0100</name>
</gene>
<proteinExistence type="predicted"/>
<name>A0A2R6X181_MARPO</name>
<feature type="compositionally biased region" description="Basic and acidic residues" evidence="1">
    <location>
        <begin position="60"/>
        <end position="70"/>
    </location>
</feature>
<organism evidence="2 3">
    <name type="scientific">Marchantia polymorpha</name>
    <name type="common">Common liverwort</name>
    <name type="synonym">Marchantia aquatica</name>
    <dbReference type="NCBI Taxonomy" id="3197"/>
    <lineage>
        <taxon>Eukaryota</taxon>
        <taxon>Viridiplantae</taxon>
        <taxon>Streptophyta</taxon>
        <taxon>Embryophyta</taxon>
        <taxon>Marchantiophyta</taxon>
        <taxon>Marchantiopsida</taxon>
        <taxon>Marchantiidae</taxon>
        <taxon>Marchantiales</taxon>
        <taxon>Marchantiaceae</taxon>
        <taxon>Marchantia</taxon>
    </lineage>
</organism>
<feature type="compositionally biased region" description="Low complexity" evidence="1">
    <location>
        <begin position="174"/>
        <end position="184"/>
    </location>
</feature>
<sequence>MMYDATVARCRTNANTLTVQSTANINAATQTDSQKAALLPPDAPDAPPTELDVGHRMNERTNERMNEPRPRKQMSSGVYEARTASGGSIGRTGQEETWRKRISRGEHVKRTKSIERERRGVNKCAVGGWGWAFNFVLRLVLTPIIKGRLRYFLWQQMIGSETLGTAGPSDDPRVGSSLGVSNGVGELGGGRGRGNGKGEGGERRGVGSRGLV</sequence>